<evidence type="ECO:0000313" key="3">
    <source>
        <dbReference type="Proteomes" id="UP000708208"/>
    </source>
</evidence>
<organism evidence="2 3">
    <name type="scientific">Allacma fusca</name>
    <dbReference type="NCBI Taxonomy" id="39272"/>
    <lineage>
        <taxon>Eukaryota</taxon>
        <taxon>Metazoa</taxon>
        <taxon>Ecdysozoa</taxon>
        <taxon>Arthropoda</taxon>
        <taxon>Hexapoda</taxon>
        <taxon>Collembola</taxon>
        <taxon>Symphypleona</taxon>
        <taxon>Sminthuridae</taxon>
        <taxon>Allacma</taxon>
    </lineage>
</organism>
<protein>
    <recommendedName>
        <fullName evidence="1">F-box domain-containing protein</fullName>
    </recommendedName>
</protein>
<accession>A0A8J2JPB6</accession>
<dbReference type="Proteomes" id="UP000708208">
    <property type="component" value="Unassembled WGS sequence"/>
</dbReference>
<dbReference type="CDD" id="cd09917">
    <property type="entry name" value="F-box_SF"/>
    <property type="match status" value="1"/>
</dbReference>
<keyword evidence="3" id="KW-1185">Reference proteome</keyword>
<comment type="caution">
    <text evidence="2">The sequence shown here is derived from an EMBL/GenBank/DDBJ whole genome shotgun (WGS) entry which is preliminary data.</text>
</comment>
<dbReference type="EMBL" id="CAJVCH010011593">
    <property type="protein sequence ID" value="CAG7671028.1"/>
    <property type="molecule type" value="Genomic_DNA"/>
</dbReference>
<dbReference type="Pfam" id="PF12937">
    <property type="entry name" value="F-box-like"/>
    <property type="match status" value="1"/>
</dbReference>
<proteinExistence type="predicted"/>
<reference evidence="2" key="1">
    <citation type="submission" date="2021-06" db="EMBL/GenBank/DDBJ databases">
        <authorList>
            <person name="Hodson N. C."/>
            <person name="Mongue J. A."/>
            <person name="Jaron S. K."/>
        </authorList>
    </citation>
    <scope>NUCLEOTIDE SEQUENCE</scope>
</reference>
<name>A0A8J2JPB6_9HEXA</name>
<dbReference type="InterPro" id="IPR001810">
    <property type="entry name" value="F-box_dom"/>
</dbReference>
<dbReference type="AlphaFoldDB" id="A0A8J2JPB6"/>
<sequence length="508" mass="58802">MQEWTILRVYGSFFNKVKSMIGVGSNSCITKIMCSNSDESMSQGHESFCTNAVENSGLEMDYIIPIEVISLEIFRNLSLKDLLTCSLVSKQWNSVARKVLYENKKCTASLILEEEKEKPNIKIIDYLQTTDQRLFNHLVIKMSFGNDHDCEQGCQKLLEKVESAPLQHANFRHLSLYISFSHEEDCCAFQVVKTLCRMIISEKVDHLTLCIKSFRNQVESCSAFRDKNDKFLFTNLKCIEIFVNTLNRHEVLEVFFRHSPQLQEIRGKMEVSDLPFLLSQNRSYLVKTLDLTQARFSDLDTVLKFAKSQPRLKSVSFDDNYLQAGSKYIWGEIFSLICEYSKNSLEDMLITPPMLNILSQSHWPGVYERSIARVFPNVQVFTFEGTHNYDLTTLFRTLWTVWDEMETIRLSATPTEIVALEPTLIGIFTEEWDHWREIKNNEGIDLKKMQYAPIRPSLRNCSNLQHFLVHLNSDVSYKWFTQGLIDISNEIHPKVVKLAYTGANGSIF</sequence>
<feature type="domain" description="F-box" evidence="1">
    <location>
        <begin position="64"/>
        <end position="105"/>
    </location>
</feature>
<dbReference type="SMART" id="SM00256">
    <property type="entry name" value="FBOX"/>
    <property type="match status" value="1"/>
</dbReference>
<evidence type="ECO:0000259" key="1">
    <source>
        <dbReference type="SMART" id="SM00256"/>
    </source>
</evidence>
<evidence type="ECO:0000313" key="2">
    <source>
        <dbReference type="EMBL" id="CAG7671028.1"/>
    </source>
</evidence>
<gene>
    <name evidence="2" type="ORF">AFUS01_LOCUS2059</name>
</gene>